<dbReference type="PROSITE" id="PS51819">
    <property type="entry name" value="VOC"/>
    <property type="match status" value="1"/>
</dbReference>
<sequence length="138" mass="15402">MFRITGLDHLVLRVRNPQRMLNFYCKVLGCTLEREKADIGLYQLRAGDQLIDLVDIRGPLGGEGEAADHCRANMDHFCLRIDPFEPDALLNYLSLSGAICERPAMRYGAQGEGLSIYLFDPEGNQIELKGDTKAASQD</sequence>
<gene>
    <name evidence="2" type="ORF">AB9R89_06745</name>
</gene>
<dbReference type="Gene3D" id="3.10.180.10">
    <property type="entry name" value="2,3-Dihydroxybiphenyl 1,2-Dioxygenase, domain 1"/>
    <property type="match status" value="1"/>
</dbReference>
<keyword evidence="3" id="KW-1185">Reference proteome</keyword>
<organism evidence="2 3">
    <name type="scientific">Oceanimonas smirnovii</name>
    <dbReference type="NCBI Taxonomy" id="264574"/>
    <lineage>
        <taxon>Bacteria</taxon>
        <taxon>Pseudomonadati</taxon>
        <taxon>Pseudomonadota</taxon>
        <taxon>Gammaproteobacteria</taxon>
        <taxon>Aeromonadales</taxon>
        <taxon>Aeromonadaceae</taxon>
        <taxon>Oceanimonas</taxon>
    </lineage>
</organism>
<dbReference type="EMBL" id="JBGFTR010000008">
    <property type="protein sequence ID" value="MFH7565018.1"/>
    <property type="molecule type" value="Genomic_DNA"/>
</dbReference>
<dbReference type="PANTHER" id="PTHR21366:SF14">
    <property type="entry name" value="GLYOXALASE DOMAIN-CONTAINING PROTEIN 5"/>
    <property type="match status" value="1"/>
</dbReference>
<proteinExistence type="predicted"/>
<dbReference type="Pfam" id="PF00903">
    <property type="entry name" value="Glyoxalase"/>
    <property type="match status" value="1"/>
</dbReference>
<dbReference type="InterPro" id="IPR029068">
    <property type="entry name" value="Glyas_Bleomycin-R_OHBP_Dase"/>
</dbReference>
<dbReference type="SUPFAM" id="SSF54593">
    <property type="entry name" value="Glyoxalase/Bleomycin resistance protein/Dihydroxybiphenyl dioxygenase"/>
    <property type="match status" value="1"/>
</dbReference>
<dbReference type="InterPro" id="IPR004360">
    <property type="entry name" value="Glyas_Fos-R_dOase_dom"/>
</dbReference>
<dbReference type="InterPro" id="IPR050383">
    <property type="entry name" value="GlyoxalaseI/FosfomycinResist"/>
</dbReference>
<dbReference type="InterPro" id="IPR037523">
    <property type="entry name" value="VOC_core"/>
</dbReference>
<evidence type="ECO:0000259" key="1">
    <source>
        <dbReference type="PROSITE" id="PS51819"/>
    </source>
</evidence>
<evidence type="ECO:0000313" key="3">
    <source>
        <dbReference type="Proteomes" id="UP001610706"/>
    </source>
</evidence>
<evidence type="ECO:0000313" key="2">
    <source>
        <dbReference type="EMBL" id="MFH7565018.1"/>
    </source>
</evidence>
<feature type="domain" description="VOC" evidence="1">
    <location>
        <begin position="6"/>
        <end position="131"/>
    </location>
</feature>
<name>A0ABW7P0M3_9GAMM</name>
<accession>A0ABW7P0M3</accession>
<dbReference type="Proteomes" id="UP001610706">
    <property type="component" value="Unassembled WGS sequence"/>
</dbReference>
<dbReference type="PANTHER" id="PTHR21366">
    <property type="entry name" value="GLYOXALASE FAMILY PROTEIN"/>
    <property type="match status" value="1"/>
</dbReference>
<dbReference type="RefSeq" id="WP_317075861.1">
    <property type="nucleotide sequence ID" value="NZ_CP166302.1"/>
</dbReference>
<protein>
    <submittedName>
        <fullName evidence="2">VOC family protein</fullName>
    </submittedName>
</protein>
<comment type="caution">
    <text evidence="2">The sequence shown here is derived from an EMBL/GenBank/DDBJ whole genome shotgun (WGS) entry which is preliminary data.</text>
</comment>
<reference evidence="2 3" key="1">
    <citation type="submission" date="2024-08" db="EMBL/GenBank/DDBJ databases">
        <title>Oceanimonas smirnovii Genome sequencing and assembly.</title>
        <authorList>
            <person name="Tang B."/>
        </authorList>
    </citation>
    <scope>NUCLEOTIDE SEQUENCE [LARGE SCALE GENOMIC DNA]</scope>
    <source>
        <strain evidence="2 3">OS2020-119</strain>
    </source>
</reference>